<dbReference type="InterPro" id="IPR018520">
    <property type="entry name" value="UPP_synth-like_CS"/>
</dbReference>
<dbReference type="GO" id="GO:0016094">
    <property type="term" value="P:polyprenol biosynthetic process"/>
    <property type="evidence" value="ECO:0007669"/>
    <property type="project" value="TreeGrafter"/>
</dbReference>
<comment type="caution">
    <text evidence="5">The sequence shown here is derived from an EMBL/GenBank/DDBJ whole genome shotgun (WGS) entry which is preliminary data.</text>
</comment>
<dbReference type="STRING" id="154538.A0A1M2VJV1"/>
<dbReference type="HAMAP" id="MF_01139">
    <property type="entry name" value="ISPT"/>
    <property type="match status" value="1"/>
</dbReference>
<organism evidence="5 6">
    <name type="scientific">Trametes pubescens</name>
    <name type="common">White-rot fungus</name>
    <dbReference type="NCBI Taxonomy" id="154538"/>
    <lineage>
        <taxon>Eukaryota</taxon>
        <taxon>Fungi</taxon>
        <taxon>Dikarya</taxon>
        <taxon>Basidiomycota</taxon>
        <taxon>Agaricomycotina</taxon>
        <taxon>Agaricomycetes</taxon>
        <taxon>Polyporales</taxon>
        <taxon>Polyporaceae</taxon>
        <taxon>Trametes</taxon>
    </lineage>
</organism>
<dbReference type="CDD" id="cd00475">
    <property type="entry name" value="Cis_IPPS"/>
    <property type="match status" value="1"/>
</dbReference>
<dbReference type="GO" id="GO:0005783">
    <property type="term" value="C:endoplasmic reticulum"/>
    <property type="evidence" value="ECO:0007669"/>
    <property type="project" value="TreeGrafter"/>
</dbReference>
<reference evidence="5 6" key="1">
    <citation type="submission" date="2016-10" db="EMBL/GenBank/DDBJ databases">
        <title>Genome sequence of the basidiomycete white-rot fungus Trametes pubescens.</title>
        <authorList>
            <person name="Makela M.R."/>
            <person name="Granchi Z."/>
            <person name="Peng M."/>
            <person name="De Vries R.P."/>
            <person name="Grigoriev I."/>
            <person name="Riley R."/>
            <person name="Hilden K."/>
        </authorList>
    </citation>
    <scope>NUCLEOTIDE SEQUENCE [LARGE SCALE GENOMIC DNA]</scope>
    <source>
        <strain evidence="5 6">FBCC735</strain>
    </source>
</reference>
<sequence length="286" mass="32197">MLPQLISSSLGWVRDQASAKAEDALISILSAGPIPQHVAFILDGNRRYARSKGMQVKQGHTDGFYTLRRMLEICIKLNVRCVSAYAFSIENFKRSPEEVTALMDLAEDKLLELCQQGDILDRYGIRLVVVGNRDMLPERVLAAAEKAESLTKNNNRAVFNLCMPYTSRDEITTAVHKVIQSRLDGADDTDITKDDIEAHLMTSIAGSPPLDILVRSSGVKRLSDYMLWQVRHIVSSISDAVFIATMQCSEDTQLQFSSTYWPEFGLLDFMPIILDYQRKVWSKTSQ</sequence>
<dbReference type="EMBL" id="MNAD01001113">
    <property type="protein sequence ID" value="OJT07850.1"/>
    <property type="molecule type" value="Genomic_DNA"/>
</dbReference>
<keyword evidence="6" id="KW-1185">Reference proteome</keyword>
<protein>
    <recommendedName>
        <fullName evidence="4">Alkyl transferase</fullName>
        <ecNumber evidence="4">2.5.1.-</ecNumber>
    </recommendedName>
</protein>
<proteinExistence type="inferred from homology"/>
<keyword evidence="2 4" id="KW-0808">Transferase</keyword>
<dbReference type="AlphaFoldDB" id="A0A1M2VJV1"/>
<keyword evidence="3" id="KW-0460">Magnesium</keyword>
<dbReference type="OrthoDB" id="4173905at2759"/>
<dbReference type="NCBIfam" id="TIGR00055">
    <property type="entry name" value="uppS"/>
    <property type="match status" value="1"/>
</dbReference>
<dbReference type="GO" id="GO:1904423">
    <property type="term" value="C:dehydrodolichyl diphosphate synthase complex"/>
    <property type="evidence" value="ECO:0007669"/>
    <property type="project" value="TreeGrafter"/>
</dbReference>
<dbReference type="EC" id="2.5.1.-" evidence="4"/>
<evidence type="ECO:0000256" key="4">
    <source>
        <dbReference type="RuleBase" id="RU363018"/>
    </source>
</evidence>
<dbReference type="GO" id="GO:0005811">
    <property type="term" value="C:lipid droplet"/>
    <property type="evidence" value="ECO:0007669"/>
    <property type="project" value="TreeGrafter"/>
</dbReference>
<gene>
    <name evidence="5" type="ORF">TRAPUB_1252</name>
</gene>
<evidence type="ECO:0000256" key="3">
    <source>
        <dbReference type="ARBA" id="ARBA00022842"/>
    </source>
</evidence>
<dbReference type="PROSITE" id="PS01066">
    <property type="entry name" value="UPP_SYNTHASE"/>
    <property type="match status" value="1"/>
</dbReference>
<dbReference type="PANTHER" id="PTHR10291">
    <property type="entry name" value="DEHYDRODOLICHYL DIPHOSPHATE SYNTHASE FAMILY MEMBER"/>
    <property type="match status" value="1"/>
</dbReference>
<name>A0A1M2VJV1_TRAPU</name>
<dbReference type="Pfam" id="PF01255">
    <property type="entry name" value="Prenyltransf"/>
    <property type="match status" value="1"/>
</dbReference>
<dbReference type="InterPro" id="IPR001441">
    <property type="entry name" value="UPP_synth-like"/>
</dbReference>
<evidence type="ECO:0000256" key="1">
    <source>
        <dbReference type="ARBA" id="ARBA00005432"/>
    </source>
</evidence>
<dbReference type="InterPro" id="IPR036424">
    <property type="entry name" value="UPP_synth-like_sf"/>
</dbReference>
<evidence type="ECO:0000256" key="2">
    <source>
        <dbReference type="ARBA" id="ARBA00022679"/>
    </source>
</evidence>
<comment type="similarity">
    <text evidence="1 4">Belongs to the UPP synthase family.</text>
</comment>
<dbReference type="PANTHER" id="PTHR10291:SF43">
    <property type="entry name" value="DEHYDRODOLICHYL DIPHOSPHATE SYNTHASE COMPLEX SUBUNIT DHDDS"/>
    <property type="match status" value="1"/>
</dbReference>
<dbReference type="GO" id="GO:0016020">
    <property type="term" value="C:membrane"/>
    <property type="evidence" value="ECO:0007669"/>
    <property type="project" value="TreeGrafter"/>
</dbReference>
<accession>A0A1M2VJV1</accession>
<evidence type="ECO:0000313" key="6">
    <source>
        <dbReference type="Proteomes" id="UP000184267"/>
    </source>
</evidence>
<dbReference type="Proteomes" id="UP000184267">
    <property type="component" value="Unassembled WGS sequence"/>
</dbReference>
<evidence type="ECO:0000313" key="5">
    <source>
        <dbReference type="EMBL" id="OJT07850.1"/>
    </source>
</evidence>
<dbReference type="Gene3D" id="3.40.1180.10">
    <property type="entry name" value="Decaprenyl diphosphate synthase-like"/>
    <property type="match status" value="1"/>
</dbReference>
<dbReference type="FunFam" id="3.40.1180.10:FF:000005">
    <property type="entry name" value="Alkyl transferase"/>
    <property type="match status" value="1"/>
</dbReference>
<dbReference type="GO" id="GO:0045547">
    <property type="term" value="F:ditrans,polycis-polyprenyl diphosphate synthase [(2E,6E)-farnesyl diphosphate specific] activity"/>
    <property type="evidence" value="ECO:0007669"/>
    <property type="project" value="TreeGrafter"/>
</dbReference>
<dbReference type="SUPFAM" id="SSF64005">
    <property type="entry name" value="Undecaprenyl diphosphate synthase"/>
    <property type="match status" value="1"/>
</dbReference>
<dbReference type="OMA" id="FDRRDLW"/>